<evidence type="ECO:0000313" key="6">
    <source>
        <dbReference type="EMBL" id="TDE94753.1"/>
    </source>
</evidence>
<protein>
    <submittedName>
        <fullName evidence="6">LacI family transcriptional regulator</fullName>
    </submittedName>
</protein>
<feature type="domain" description="HTH lacI-type" evidence="5">
    <location>
        <begin position="3"/>
        <end position="57"/>
    </location>
</feature>
<dbReference type="PROSITE" id="PS50932">
    <property type="entry name" value="HTH_LACI_2"/>
    <property type="match status" value="1"/>
</dbReference>
<dbReference type="CDD" id="cd06267">
    <property type="entry name" value="PBP1_LacI_sugar_binding-like"/>
    <property type="match status" value="1"/>
</dbReference>
<dbReference type="Pfam" id="PF00356">
    <property type="entry name" value="LacI"/>
    <property type="match status" value="1"/>
</dbReference>
<reference evidence="6 7" key="1">
    <citation type="submission" date="2019-03" db="EMBL/GenBank/DDBJ databases">
        <title>Genomic features of bacteria from cold environments.</title>
        <authorList>
            <person name="Shen L."/>
        </authorList>
    </citation>
    <scope>NUCLEOTIDE SEQUENCE [LARGE SCALE GENOMIC DNA]</scope>
    <source>
        <strain evidence="7">T3246-1</strain>
    </source>
</reference>
<dbReference type="SUPFAM" id="SSF53822">
    <property type="entry name" value="Periplasmic binding protein-like I"/>
    <property type="match status" value="1"/>
</dbReference>
<keyword evidence="2" id="KW-0805">Transcription regulation</keyword>
<keyword evidence="1" id="KW-0678">Repressor</keyword>
<dbReference type="Gene3D" id="3.40.50.2300">
    <property type="match status" value="2"/>
</dbReference>
<evidence type="ECO:0000256" key="3">
    <source>
        <dbReference type="ARBA" id="ARBA00023125"/>
    </source>
</evidence>
<keyword evidence="7" id="KW-1185">Reference proteome</keyword>
<evidence type="ECO:0000313" key="7">
    <source>
        <dbReference type="Proteomes" id="UP000504882"/>
    </source>
</evidence>
<name>A0ABY2E670_9MICO</name>
<dbReference type="SUPFAM" id="SSF47413">
    <property type="entry name" value="lambda repressor-like DNA-binding domains"/>
    <property type="match status" value="1"/>
</dbReference>
<dbReference type="PANTHER" id="PTHR30146:SF148">
    <property type="entry name" value="HTH-TYPE TRANSCRIPTIONAL REPRESSOR PURR-RELATED"/>
    <property type="match status" value="1"/>
</dbReference>
<sequence>MAVTLADVARAVGMSASTVSRALSGTEKVNDATREKIRRVAQEMGYEPNQVARSLTSGRSDLIGLIVPDIANPFFPPIIKAVQSRASTKGKTVLISDVDEHPADEIQRARVMRKRVDGLIVVSPRTPVESLPELAALQPIVFVNRKVDGAASVIIEASEGILEAVEHLASLGHKRICYLNGPRRSWSNSQRQAAMRAACADLNLELVEFGPFEPQIQAGVRAADLVHSRDITAVIAYDDMIAMGLMARLTERGLRVGPDISVIGIDDSPMSGMAYPTLTSIHVPGTRAGATAVDLVLDLVDHPDDAPKPVVQLETRLIIRGSTAPAPTP</sequence>
<accession>A0ABY2E670</accession>
<dbReference type="EMBL" id="SMNA01000004">
    <property type="protein sequence ID" value="TDE94753.1"/>
    <property type="molecule type" value="Genomic_DNA"/>
</dbReference>
<dbReference type="RefSeq" id="WP_133107163.1">
    <property type="nucleotide sequence ID" value="NZ_SMNA01000004.1"/>
</dbReference>
<organism evidence="6 7">
    <name type="scientific">Occultella glacieicola</name>
    <dbReference type="NCBI Taxonomy" id="2518684"/>
    <lineage>
        <taxon>Bacteria</taxon>
        <taxon>Bacillati</taxon>
        <taxon>Actinomycetota</taxon>
        <taxon>Actinomycetes</taxon>
        <taxon>Micrococcales</taxon>
        <taxon>Ruaniaceae</taxon>
        <taxon>Occultella</taxon>
    </lineage>
</organism>
<evidence type="ECO:0000256" key="2">
    <source>
        <dbReference type="ARBA" id="ARBA00023015"/>
    </source>
</evidence>
<dbReference type="Proteomes" id="UP000504882">
    <property type="component" value="Unassembled WGS sequence"/>
</dbReference>
<proteinExistence type="predicted"/>
<gene>
    <name evidence="6" type="ORF">EXU48_08110</name>
</gene>
<dbReference type="InterPro" id="IPR010982">
    <property type="entry name" value="Lambda_DNA-bd_dom_sf"/>
</dbReference>
<evidence type="ECO:0000259" key="5">
    <source>
        <dbReference type="PROSITE" id="PS50932"/>
    </source>
</evidence>
<keyword evidence="3" id="KW-0238">DNA-binding</keyword>
<evidence type="ECO:0000256" key="4">
    <source>
        <dbReference type="ARBA" id="ARBA00023163"/>
    </source>
</evidence>
<dbReference type="PANTHER" id="PTHR30146">
    <property type="entry name" value="LACI-RELATED TRANSCRIPTIONAL REPRESSOR"/>
    <property type="match status" value="1"/>
</dbReference>
<evidence type="ECO:0000256" key="1">
    <source>
        <dbReference type="ARBA" id="ARBA00022491"/>
    </source>
</evidence>
<dbReference type="Pfam" id="PF13377">
    <property type="entry name" value="Peripla_BP_3"/>
    <property type="match status" value="1"/>
</dbReference>
<comment type="caution">
    <text evidence="6">The sequence shown here is derived from an EMBL/GenBank/DDBJ whole genome shotgun (WGS) entry which is preliminary data.</text>
</comment>
<dbReference type="InterPro" id="IPR028082">
    <property type="entry name" value="Peripla_BP_I"/>
</dbReference>
<dbReference type="SMART" id="SM00354">
    <property type="entry name" value="HTH_LACI"/>
    <property type="match status" value="1"/>
</dbReference>
<dbReference type="Gene3D" id="1.10.260.40">
    <property type="entry name" value="lambda repressor-like DNA-binding domains"/>
    <property type="match status" value="1"/>
</dbReference>
<dbReference type="CDD" id="cd01392">
    <property type="entry name" value="HTH_LacI"/>
    <property type="match status" value="1"/>
</dbReference>
<dbReference type="InterPro" id="IPR046335">
    <property type="entry name" value="LacI/GalR-like_sensor"/>
</dbReference>
<keyword evidence="4" id="KW-0804">Transcription</keyword>
<dbReference type="InterPro" id="IPR000843">
    <property type="entry name" value="HTH_LacI"/>
</dbReference>